<keyword evidence="1" id="KW-0812">Transmembrane</keyword>
<accession>A0ABQ1M7I0</accession>
<dbReference type="EMBL" id="BMCH01000005">
    <property type="protein sequence ID" value="GGC34414.1"/>
    <property type="molecule type" value="Genomic_DNA"/>
</dbReference>
<dbReference type="RefSeq" id="WP_188426639.1">
    <property type="nucleotide sequence ID" value="NZ_BMCH01000005.1"/>
</dbReference>
<gene>
    <name evidence="2" type="ORF">GCM10007207_19950</name>
</gene>
<evidence type="ECO:0000313" key="3">
    <source>
        <dbReference type="Proteomes" id="UP000637769"/>
    </source>
</evidence>
<keyword evidence="1" id="KW-0472">Membrane</keyword>
<organism evidence="2 3">
    <name type="scientific">Asaia siamensis</name>
    <dbReference type="NCBI Taxonomy" id="110479"/>
    <lineage>
        <taxon>Bacteria</taxon>
        <taxon>Pseudomonadati</taxon>
        <taxon>Pseudomonadota</taxon>
        <taxon>Alphaproteobacteria</taxon>
        <taxon>Acetobacterales</taxon>
        <taxon>Acetobacteraceae</taxon>
        <taxon>Asaia</taxon>
    </lineage>
</organism>
<reference evidence="3" key="1">
    <citation type="journal article" date="2019" name="Int. J. Syst. Evol. Microbiol.">
        <title>The Global Catalogue of Microorganisms (GCM) 10K type strain sequencing project: providing services to taxonomists for standard genome sequencing and annotation.</title>
        <authorList>
            <consortium name="The Broad Institute Genomics Platform"/>
            <consortium name="The Broad Institute Genome Sequencing Center for Infectious Disease"/>
            <person name="Wu L."/>
            <person name="Ma J."/>
        </authorList>
    </citation>
    <scope>NUCLEOTIDE SEQUENCE [LARGE SCALE GENOMIC DNA]</scope>
    <source>
        <strain evidence="3">CCM 7132</strain>
    </source>
</reference>
<name>A0ABQ1M7I0_9PROT</name>
<comment type="caution">
    <text evidence="2">The sequence shown here is derived from an EMBL/GenBank/DDBJ whole genome shotgun (WGS) entry which is preliminary data.</text>
</comment>
<sequence length="62" mass="7126">MSDSDWHGLIILGIAALLVIWIAVSEIRSYLRCRDLRAQIRMLEHLEAFSAQTHHRDQGTNP</sequence>
<dbReference type="Proteomes" id="UP000637769">
    <property type="component" value="Unassembled WGS sequence"/>
</dbReference>
<evidence type="ECO:0000256" key="1">
    <source>
        <dbReference type="SAM" id="Phobius"/>
    </source>
</evidence>
<feature type="transmembrane region" description="Helical" evidence="1">
    <location>
        <begin position="6"/>
        <end position="24"/>
    </location>
</feature>
<proteinExistence type="predicted"/>
<evidence type="ECO:0000313" key="2">
    <source>
        <dbReference type="EMBL" id="GGC34414.1"/>
    </source>
</evidence>
<keyword evidence="3" id="KW-1185">Reference proteome</keyword>
<protein>
    <submittedName>
        <fullName evidence="2">Uncharacterized protein</fullName>
    </submittedName>
</protein>
<keyword evidence="1" id="KW-1133">Transmembrane helix</keyword>